<proteinExistence type="inferred from homology"/>
<feature type="transmembrane region" description="Helical" evidence="8">
    <location>
        <begin position="208"/>
        <end position="237"/>
    </location>
</feature>
<dbReference type="AlphaFoldDB" id="A0A437REH4"/>
<evidence type="ECO:0000256" key="6">
    <source>
        <dbReference type="ARBA" id="ARBA00022989"/>
    </source>
</evidence>
<dbReference type="RefSeq" id="WP_128229200.1">
    <property type="nucleotide sequence ID" value="NZ_SACR01000004.1"/>
</dbReference>
<keyword evidence="11" id="KW-1185">Reference proteome</keyword>
<dbReference type="PANTHER" id="PTHR30012:SF7">
    <property type="entry name" value="PROTEIN TRANSPORT PROTEIN HOFC HOMOLOG"/>
    <property type="match status" value="1"/>
</dbReference>
<comment type="caution">
    <text evidence="10">The sequence shown here is derived from an EMBL/GenBank/DDBJ whole genome shotgun (WGS) entry which is preliminary data.</text>
</comment>
<dbReference type="PANTHER" id="PTHR30012">
    <property type="entry name" value="GENERAL SECRETION PATHWAY PROTEIN"/>
    <property type="match status" value="1"/>
</dbReference>
<evidence type="ECO:0000313" key="11">
    <source>
        <dbReference type="Proteomes" id="UP000285575"/>
    </source>
</evidence>
<keyword evidence="3" id="KW-1003">Cell membrane</keyword>
<dbReference type="InterPro" id="IPR003004">
    <property type="entry name" value="GspF/PilC"/>
</dbReference>
<keyword evidence="4" id="KW-0997">Cell inner membrane</keyword>
<dbReference type="Gene3D" id="1.20.81.30">
    <property type="entry name" value="Type II secretion system (T2SS), domain F"/>
    <property type="match status" value="2"/>
</dbReference>
<evidence type="ECO:0000256" key="7">
    <source>
        <dbReference type="ARBA" id="ARBA00023136"/>
    </source>
</evidence>
<feature type="domain" description="Type II secretion system protein GspF" evidence="9">
    <location>
        <begin position="268"/>
        <end position="389"/>
    </location>
</feature>
<sequence length="398" mass="42080">MPEYLVRVARMPPSGRPLRVQAASPAAVAQALGLPPAAVLSVEPAQGPGALRRPRRPRALNLRLFSQELALLLQSGIPVLEALETLSEREGPAAGRGALPRVCEALREGLPVSTALGRVPEAFDPLFVAVVAASERSGQLAPALEAHAAYLRWTEELRAKLVAACIYPLLLLGAGLGVIGFLLLYVLPRFAGVFDALGNDLPAASVQLIHFGVWAAAHPAASGALMAALPLLAFAAWRWPPLRQRAAGIAWRLPGIGARWRVVVLARFYRGLALLLRAGVPVPASLQLLQGALAGPLQPALAAAQATVAQGQRLSQALQAQGLATPVALRMLRVGEGSGELALMLERAARFHDDEIARLSELVVRAVNPALMLVMGVVIGGIVVLMYLPIFSLMERVQ</sequence>
<keyword evidence="6 8" id="KW-1133">Transmembrane helix</keyword>
<accession>A0A437REH4</accession>
<protein>
    <submittedName>
        <fullName evidence="10">Type II secretion system F family protein</fullName>
    </submittedName>
</protein>
<dbReference type="Pfam" id="PF00482">
    <property type="entry name" value="T2SSF"/>
    <property type="match status" value="2"/>
</dbReference>
<name>A0A437REH4_9BURK</name>
<evidence type="ECO:0000256" key="2">
    <source>
        <dbReference type="ARBA" id="ARBA00005745"/>
    </source>
</evidence>
<organism evidence="10 11">
    <name type="scientific">Rubrivivax rivuli</name>
    <dbReference type="NCBI Taxonomy" id="1862385"/>
    <lineage>
        <taxon>Bacteria</taxon>
        <taxon>Pseudomonadati</taxon>
        <taxon>Pseudomonadota</taxon>
        <taxon>Betaproteobacteria</taxon>
        <taxon>Burkholderiales</taxon>
        <taxon>Sphaerotilaceae</taxon>
        <taxon>Rubrivivax</taxon>
    </lineage>
</organism>
<evidence type="ECO:0000256" key="4">
    <source>
        <dbReference type="ARBA" id="ARBA00022519"/>
    </source>
</evidence>
<evidence type="ECO:0000313" key="10">
    <source>
        <dbReference type="EMBL" id="RVU45122.1"/>
    </source>
</evidence>
<keyword evidence="5 8" id="KW-0812">Transmembrane</keyword>
<evidence type="ECO:0000256" key="3">
    <source>
        <dbReference type="ARBA" id="ARBA00022475"/>
    </source>
</evidence>
<dbReference type="Proteomes" id="UP000285575">
    <property type="component" value="Unassembled WGS sequence"/>
</dbReference>
<dbReference type="OrthoDB" id="9805682at2"/>
<comment type="subcellular location">
    <subcellularLocation>
        <location evidence="1">Cell inner membrane</location>
        <topology evidence="1">Multi-pass membrane protein</topology>
    </subcellularLocation>
</comment>
<dbReference type="EMBL" id="SACR01000004">
    <property type="protein sequence ID" value="RVU45122.1"/>
    <property type="molecule type" value="Genomic_DNA"/>
</dbReference>
<dbReference type="InterPro" id="IPR042094">
    <property type="entry name" value="T2SS_GspF_sf"/>
</dbReference>
<dbReference type="PRINTS" id="PR00812">
    <property type="entry name" value="BCTERIALGSPF"/>
</dbReference>
<dbReference type="GO" id="GO:0005886">
    <property type="term" value="C:plasma membrane"/>
    <property type="evidence" value="ECO:0007669"/>
    <property type="project" value="UniProtKB-SubCell"/>
</dbReference>
<feature type="transmembrane region" description="Helical" evidence="8">
    <location>
        <begin position="370"/>
        <end position="390"/>
    </location>
</feature>
<dbReference type="GO" id="GO:0015628">
    <property type="term" value="P:protein secretion by the type II secretion system"/>
    <property type="evidence" value="ECO:0007669"/>
    <property type="project" value="TreeGrafter"/>
</dbReference>
<feature type="transmembrane region" description="Helical" evidence="8">
    <location>
        <begin position="161"/>
        <end position="188"/>
    </location>
</feature>
<evidence type="ECO:0000256" key="5">
    <source>
        <dbReference type="ARBA" id="ARBA00022692"/>
    </source>
</evidence>
<evidence type="ECO:0000256" key="1">
    <source>
        <dbReference type="ARBA" id="ARBA00004429"/>
    </source>
</evidence>
<comment type="similarity">
    <text evidence="2">Belongs to the GSP F family.</text>
</comment>
<feature type="domain" description="Type II secretion system protein GspF" evidence="9">
    <location>
        <begin position="65"/>
        <end position="188"/>
    </location>
</feature>
<dbReference type="InterPro" id="IPR018076">
    <property type="entry name" value="T2SS_GspF_dom"/>
</dbReference>
<evidence type="ECO:0000259" key="9">
    <source>
        <dbReference type="Pfam" id="PF00482"/>
    </source>
</evidence>
<keyword evidence="7 8" id="KW-0472">Membrane</keyword>
<gene>
    <name evidence="10" type="ORF">EOE66_13270</name>
</gene>
<evidence type="ECO:0000256" key="8">
    <source>
        <dbReference type="SAM" id="Phobius"/>
    </source>
</evidence>
<reference evidence="10 11" key="1">
    <citation type="submission" date="2019-01" db="EMBL/GenBank/DDBJ databases">
        <authorList>
            <person name="Chen W.-M."/>
        </authorList>
    </citation>
    <scope>NUCLEOTIDE SEQUENCE [LARGE SCALE GENOMIC DNA]</scope>
    <source>
        <strain evidence="10 11">KYPY4</strain>
    </source>
</reference>